<organism evidence="1 2">
    <name type="scientific">Agathobacter rectalis</name>
    <dbReference type="NCBI Taxonomy" id="39491"/>
    <lineage>
        <taxon>Bacteria</taxon>
        <taxon>Bacillati</taxon>
        <taxon>Bacillota</taxon>
        <taxon>Clostridia</taxon>
        <taxon>Lachnospirales</taxon>
        <taxon>Lachnospiraceae</taxon>
        <taxon>Agathobacter</taxon>
    </lineage>
</organism>
<protein>
    <submittedName>
        <fullName evidence="1">Uncharacterized protein</fullName>
    </submittedName>
</protein>
<accession>A0A5S4VCP0</accession>
<gene>
    <name evidence="1" type="ORF">FYL37_11600</name>
</gene>
<reference evidence="1 2" key="1">
    <citation type="submission" date="2019-08" db="EMBL/GenBank/DDBJ databases">
        <authorList>
            <person name="Duncan S."/>
            <person name="Walker A."/>
        </authorList>
    </citation>
    <scope>NUCLEOTIDE SEQUENCE [LARGE SCALE GENOMIC DNA]</scope>
    <source>
        <strain evidence="1 2">L2-21</strain>
    </source>
</reference>
<sequence>MKIIFRTSRMRLHLLQQAEQPRTVSKHGGGGLQQQLQLSQERVFMTTAEENLQRATIQKIILMRNK</sequence>
<reference evidence="1 2" key="2">
    <citation type="submission" date="2019-09" db="EMBL/GenBank/DDBJ databases">
        <title>Strain-level analysis of Eubacterium rectale using genomes from metagenomes.</title>
        <authorList>
            <person name="Karcher N."/>
            <person name="Segata N."/>
        </authorList>
    </citation>
    <scope>NUCLEOTIDE SEQUENCE [LARGE SCALE GENOMIC DNA]</scope>
    <source>
        <strain evidence="1 2">L2-21</strain>
    </source>
</reference>
<name>A0A5S4VCP0_9FIRM</name>
<evidence type="ECO:0000313" key="2">
    <source>
        <dbReference type="Proteomes" id="UP000324325"/>
    </source>
</evidence>
<dbReference type="AlphaFoldDB" id="A0A5S4VCP0"/>
<comment type="caution">
    <text evidence="1">The sequence shown here is derived from an EMBL/GenBank/DDBJ whole genome shotgun (WGS) entry which is preliminary data.</text>
</comment>
<proteinExistence type="predicted"/>
<evidence type="ECO:0000313" key="1">
    <source>
        <dbReference type="EMBL" id="TYL56802.1"/>
    </source>
</evidence>
<dbReference type="EMBL" id="VSTG01000016">
    <property type="protein sequence ID" value="TYL56802.1"/>
    <property type="molecule type" value="Genomic_DNA"/>
</dbReference>
<dbReference type="Proteomes" id="UP000324325">
    <property type="component" value="Unassembled WGS sequence"/>
</dbReference>